<comment type="caution">
    <text evidence="2">The sequence shown here is derived from an EMBL/GenBank/DDBJ whole genome shotgun (WGS) entry which is preliminary data.</text>
</comment>
<sequence length="289" mass="32373">MNIRFGPAGSSASFYAEKHKSSLEMPEWLKKRGLNAYEYQCSRGVHIGEEMAARLGKLAAEHEIQMSIHAPYYINLSTTDPEMQVKTKNHFLKTLRVARAMNAKIVVFHPGSASSGDRKEILARAKKFLKEILAEVKEEGLSGIMLAPETMGKKNQLGSLEEVLELCELGEQLRPAVDFGHIHAVTGGGLTDKASFAKLLDYIEKKLGLYYLQNLHIHFSPVEYTAGGEKRHLTTLDDNCGPDFTPLAELLVERNLTPTIICESDERQAEDAMIYRDIYYKLLDASNNK</sequence>
<dbReference type="GO" id="GO:0003906">
    <property type="term" value="F:DNA-(apurinic or apyrimidinic site) endonuclease activity"/>
    <property type="evidence" value="ECO:0007669"/>
    <property type="project" value="TreeGrafter"/>
</dbReference>
<dbReference type="InterPro" id="IPR001719">
    <property type="entry name" value="AP_endonuc_2"/>
</dbReference>
<dbReference type="InterPro" id="IPR013022">
    <property type="entry name" value="Xyl_isomerase-like_TIM-brl"/>
</dbReference>
<dbReference type="GO" id="GO:0006284">
    <property type="term" value="P:base-excision repair"/>
    <property type="evidence" value="ECO:0007669"/>
    <property type="project" value="TreeGrafter"/>
</dbReference>
<dbReference type="GO" id="GO:0008081">
    <property type="term" value="F:phosphoric diester hydrolase activity"/>
    <property type="evidence" value="ECO:0007669"/>
    <property type="project" value="TreeGrafter"/>
</dbReference>
<gene>
    <name evidence="2" type="ORF">L7E55_14550</name>
</gene>
<protein>
    <submittedName>
        <fullName evidence="2">TIM barrel protein</fullName>
    </submittedName>
</protein>
<name>A0A9X4H925_9FIRM</name>
<organism evidence="2 3">
    <name type="scientific">Pelotomaculum isophthalicicum JI</name>
    <dbReference type="NCBI Taxonomy" id="947010"/>
    <lineage>
        <taxon>Bacteria</taxon>
        <taxon>Bacillati</taxon>
        <taxon>Bacillota</taxon>
        <taxon>Clostridia</taxon>
        <taxon>Eubacteriales</taxon>
        <taxon>Desulfotomaculaceae</taxon>
        <taxon>Pelotomaculum</taxon>
    </lineage>
</organism>
<keyword evidence="3" id="KW-1185">Reference proteome</keyword>
<evidence type="ECO:0000313" key="3">
    <source>
        <dbReference type="Proteomes" id="UP001154312"/>
    </source>
</evidence>
<dbReference type="Proteomes" id="UP001154312">
    <property type="component" value="Unassembled WGS sequence"/>
</dbReference>
<dbReference type="AlphaFoldDB" id="A0A9X4H925"/>
<dbReference type="Pfam" id="PF01261">
    <property type="entry name" value="AP_endonuc_2"/>
    <property type="match status" value="1"/>
</dbReference>
<dbReference type="PANTHER" id="PTHR21445:SF0">
    <property type="entry name" value="APURINIC-APYRIMIDINIC ENDONUCLEASE"/>
    <property type="match status" value="1"/>
</dbReference>
<accession>A0A9X4H925</accession>
<dbReference type="SMART" id="SM00518">
    <property type="entry name" value="AP2Ec"/>
    <property type="match status" value="1"/>
</dbReference>
<dbReference type="Gene3D" id="3.20.20.150">
    <property type="entry name" value="Divalent-metal-dependent TIM barrel enzymes"/>
    <property type="match status" value="1"/>
</dbReference>
<evidence type="ECO:0000259" key="1">
    <source>
        <dbReference type="Pfam" id="PF01261"/>
    </source>
</evidence>
<dbReference type="GO" id="GO:0008270">
    <property type="term" value="F:zinc ion binding"/>
    <property type="evidence" value="ECO:0007669"/>
    <property type="project" value="InterPro"/>
</dbReference>
<dbReference type="RefSeq" id="WP_277445042.1">
    <property type="nucleotide sequence ID" value="NZ_JAKOAV010000034.1"/>
</dbReference>
<proteinExistence type="predicted"/>
<feature type="domain" description="Xylose isomerase-like TIM barrel" evidence="1">
    <location>
        <begin position="27"/>
        <end position="270"/>
    </location>
</feature>
<dbReference type="GO" id="GO:0003677">
    <property type="term" value="F:DNA binding"/>
    <property type="evidence" value="ECO:0007669"/>
    <property type="project" value="InterPro"/>
</dbReference>
<dbReference type="PANTHER" id="PTHR21445">
    <property type="entry name" value="ENDONUCLEASE IV ENDODEOXYRIBONUCLEASE IV"/>
    <property type="match status" value="1"/>
</dbReference>
<reference evidence="2" key="1">
    <citation type="submission" date="2022-02" db="EMBL/GenBank/DDBJ databases">
        <authorList>
            <person name="Leng L."/>
        </authorList>
    </citation>
    <scope>NUCLEOTIDE SEQUENCE</scope>
    <source>
        <strain evidence="2">JI</strain>
    </source>
</reference>
<dbReference type="EMBL" id="JAKOAV010000034">
    <property type="protein sequence ID" value="MDF9409559.1"/>
    <property type="molecule type" value="Genomic_DNA"/>
</dbReference>
<dbReference type="InterPro" id="IPR036237">
    <property type="entry name" value="Xyl_isomerase-like_sf"/>
</dbReference>
<dbReference type="SUPFAM" id="SSF51658">
    <property type="entry name" value="Xylose isomerase-like"/>
    <property type="match status" value="1"/>
</dbReference>
<evidence type="ECO:0000313" key="2">
    <source>
        <dbReference type="EMBL" id="MDF9409559.1"/>
    </source>
</evidence>